<dbReference type="PANTHER" id="PTHR23329">
    <property type="entry name" value="TUFTELIN-INTERACTING PROTEIN 11-RELATED"/>
    <property type="match status" value="1"/>
</dbReference>
<feature type="compositionally biased region" description="Basic and acidic residues" evidence="3">
    <location>
        <begin position="28"/>
        <end position="39"/>
    </location>
</feature>
<dbReference type="InterPro" id="IPR005162">
    <property type="entry name" value="Retrotrans_gag_dom"/>
</dbReference>
<dbReference type="GO" id="GO:0000390">
    <property type="term" value="P:spliceosomal complex disassembly"/>
    <property type="evidence" value="ECO:0007669"/>
    <property type="project" value="InterPro"/>
</dbReference>
<evidence type="ECO:0000259" key="5">
    <source>
        <dbReference type="PROSITE" id="PS50174"/>
    </source>
</evidence>
<dbReference type="GO" id="GO:0071008">
    <property type="term" value="C:U2-type post-mRNA release spliceosomal complex"/>
    <property type="evidence" value="ECO:0007669"/>
    <property type="project" value="TreeGrafter"/>
</dbReference>
<feature type="region of interest" description="Disordered" evidence="3">
    <location>
        <begin position="15"/>
        <end position="62"/>
    </location>
</feature>
<evidence type="ECO:0008006" key="7">
    <source>
        <dbReference type="Google" id="ProtNLM"/>
    </source>
</evidence>
<dbReference type="InterPro" id="IPR001878">
    <property type="entry name" value="Znf_CCHC"/>
</dbReference>
<dbReference type="Pfam" id="PF01585">
    <property type="entry name" value="G-patch"/>
    <property type="match status" value="1"/>
</dbReference>
<dbReference type="Pfam" id="PF07842">
    <property type="entry name" value="GCFC"/>
    <property type="match status" value="1"/>
</dbReference>
<dbReference type="InterPro" id="IPR000467">
    <property type="entry name" value="G_patch_dom"/>
</dbReference>
<accession>A0A6L2LYQ2</accession>
<evidence type="ECO:0000256" key="3">
    <source>
        <dbReference type="SAM" id="MobiDB-lite"/>
    </source>
</evidence>
<dbReference type="PROSITE" id="PS50158">
    <property type="entry name" value="ZF_CCHC"/>
    <property type="match status" value="2"/>
</dbReference>
<dbReference type="GO" id="GO:0008270">
    <property type="term" value="F:zinc ion binding"/>
    <property type="evidence" value="ECO:0007669"/>
    <property type="project" value="UniProtKB-KW"/>
</dbReference>
<dbReference type="SUPFAM" id="SSF57756">
    <property type="entry name" value="Retrovirus zinc finger-like domains"/>
    <property type="match status" value="1"/>
</dbReference>
<gene>
    <name evidence="6" type="ORF">Tci_038065</name>
</gene>
<dbReference type="PANTHER" id="PTHR23329:SF1">
    <property type="entry name" value="TUFTELIN-INTERACTING PROTEIN 11"/>
    <property type="match status" value="1"/>
</dbReference>
<dbReference type="EMBL" id="BKCJ010005321">
    <property type="protein sequence ID" value="GEU66087.1"/>
    <property type="molecule type" value="Genomic_DNA"/>
</dbReference>
<dbReference type="InterPro" id="IPR036875">
    <property type="entry name" value="Znf_CCHC_sf"/>
</dbReference>
<organism evidence="6">
    <name type="scientific">Tanacetum cinerariifolium</name>
    <name type="common">Dalmatian daisy</name>
    <name type="synonym">Chrysanthemum cinerariifolium</name>
    <dbReference type="NCBI Taxonomy" id="118510"/>
    <lineage>
        <taxon>Eukaryota</taxon>
        <taxon>Viridiplantae</taxon>
        <taxon>Streptophyta</taxon>
        <taxon>Embryophyta</taxon>
        <taxon>Tracheophyta</taxon>
        <taxon>Spermatophyta</taxon>
        <taxon>Magnoliopsida</taxon>
        <taxon>eudicotyledons</taxon>
        <taxon>Gunneridae</taxon>
        <taxon>Pentapetalae</taxon>
        <taxon>asterids</taxon>
        <taxon>campanulids</taxon>
        <taxon>Asterales</taxon>
        <taxon>Asteraceae</taxon>
        <taxon>Asteroideae</taxon>
        <taxon>Anthemideae</taxon>
        <taxon>Anthemidinae</taxon>
        <taxon>Tanacetum</taxon>
    </lineage>
</organism>
<proteinExistence type="inferred from homology"/>
<sequence>MGEFMFDWSKRKVKHYRTKNTDSVSEGRYSKENRQDLSKPVKFVSSRKRKHETKENSDESILTSTKCADKKVHQLKEMGNGLKMMRKMGYKQGHGLGLNGQGIVNPIEVNMRPKFLGLGYKNYNKTANVTPLQETSDENKALSQPSEKRKIRQGVDGLEVIVSALDQLNNDSHSGNLSLELLGDSFRLFKGWDPLIKPAAHVDVVSVWKDLLQGDEIDSPHAKLSMEVLLSLEKILDLIVMPKLLAAVNSWDPCTDTIPMHIWVHLWLPLVDQKHTTLYYTVQTKLESVLNEWHPSDESAYDVLSPWKPVFDRESWEQIMVRCITPKLLAVMQEFQVNPTDQKLDQFYWVLRWANLIPIHHMLQITDVFFNKWLAVLYKWLCSKLDLQEVRYWYLGWKNLIPTNLLSNKHIRGRLNMGLVMMNQAAQGLEVVPPGLRAKISDEKAREKRQSSPEAQQIEDIQAETGLSRVYAGFHAFTQAFTRSAGFYAFRQLSRVPSAFAPTPAFARFPVFLAKSLRRARNRRGRFTSCEESWPSRYDVRGTVGAGLRRARKVGQVATTCEEPSGQVYVVRENLVKSLRRARNRRGRFTSCEESWPSRYDVRGTVGAGLRRARKLSQVATTCEEPSEQVYVVRGKLAKSLRRARNRRGSITKALETQTATMAEADNSIRNTRPREIHVAKRGNYKEFISCQPFYFNSTKGVVRLIRWIEQANRITWTELERLLTNKYCPQTKIKKTEEEFYNLNVKGNDLKTYVRRFQELVVLYPNMVPNNEKRPCTIRCRVCNKVGHLTKNCKNKGPATGSNLQPVSVICHACGEKGHYQNQCSKTNINANERTYLLRDKNAHQDPNVVTGFRRARKVGQVATTCEEPSGQVYVVRGNLATPYDVRGTVGAGLRRARKLSQVATTCEEPSGQVYVVRGKLAKSLRRARNRRGRFTSCEESWPSRYDVRGTVGAGLRRARKVGQVATTCEEPSGQKQDGIFISQDKYVAEILRMFGVTDGKSVSTPIDTGKPLLKDPDSEDVDVHTYSDYAGASLDKKSTTGGCQFLGYRLISWQCKKQTIVSTSSIEAEYVAAASCCAQVLWIQNQLLDYGRMHLNKEKIVKLDAAEDVTLEEVVAAITKDAKAQGRLEESQSHVYHIDLEHADKVLSMHNDEAEPTELKVVIEVVTTTKLMTEVVTTAATTIIVALIIAAPSATRKRKGVVIKDPKEIATPSFIVHSKPKSKDKGKGILVEEPKPIKKQAHIEHDEAYARELEAELNANINWNEAIEQVKRKEKQDNSMIYDDIRPIFEKHFNSIVAFLEKGKKEREEEVSKEIKRKTKTSEEKAAKKQKLDEEVEELKTHLQMVPNDEDDVYTEATPLALKVPVVDYQIQTEHNKPYYKIIRADGSHQLFLSFISMLRNFNREDLEMLWKIVQERFVSSVPKNSSDDFLLNTLKLIFKKPNVEAYI</sequence>
<evidence type="ECO:0000259" key="4">
    <source>
        <dbReference type="PROSITE" id="PS50158"/>
    </source>
</evidence>
<keyword evidence="2" id="KW-0862">Zinc</keyword>
<name>A0A6L2LYQ2_TANCI</name>
<keyword evidence="2" id="KW-0863">Zinc-finger</keyword>
<dbReference type="SMART" id="SM00343">
    <property type="entry name" value="ZnF_C2HC"/>
    <property type="match status" value="2"/>
</dbReference>
<reference evidence="6" key="1">
    <citation type="journal article" date="2019" name="Sci. Rep.">
        <title>Draft genome of Tanacetum cinerariifolium, the natural source of mosquito coil.</title>
        <authorList>
            <person name="Yamashiro T."/>
            <person name="Shiraishi A."/>
            <person name="Satake H."/>
            <person name="Nakayama K."/>
        </authorList>
    </citation>
    <scope>NUCLEOTIDE SEQUENCE</scope>
</reference>
<dbReference type="InterPro" id="IPR045211">
    <property type="entry name" value="TFP11/STIP/Ntr1"/>
</dbReference>
<keyword evidence="2" id="KW-0479">Metal-binding</keyword>
<feature type="domain" description="CCHC-type" evidence="4">
    <location>
        <begin position="812"/>
        <end position="827"/>
    </location>
</feature>
<protein>
    <recommendedName>
        <fullName evidence="7">G-patch domain-containing protein</fullName>
    </recommendedName>
</protein>
<feature type="domain" description="G-patch" evidence="5">
    <location>
        <begin position="77"/>
        <end position="123"/>
    </location>
</feature>
<dbReference type="Gene3D" id="4.10.60.10">
    <property type="entry name" value="Zinc finger, CCHC-type"/>
    <property type="match status" value="1"/>
</dbReference>
<dbReference type="InterPro" id="IPR022783">
    <property type="entry name" value="GCFC_dom"/>
</dbReference>
<dbReference type="CDD" id="cd09272">
    <property type="entry name" value="RNase_HI_RT_Ty1"/>
    <property type="match status" value="1"/>
</dbReference>
<feature type="domain" description="CCHC-type" evidence="4">
    <location>
        <begin position="780"/>
        <end position="796"/>
    </location>
</feature>
<dbReference type="PROSITE" id="PS50174">
    <property type="entry name" value="G_PATCH"/>
    <property type="match status" value="1"/>
</dbReference>
<dbReference type="GO" id="GO:0003676">
    <property type="term" value="F:nucleic acid binding"/>
    <property type="evidence" value="ECO:0007669"/>
    <property type="project" value="InterPro"/>
</dbReference>
<comment type="similarity">
    <text evidence="1">Belongs to the TFP11/STIP family.</text>
</comment>
<evidence type="ECO:0000256" key="1">
    <source>
        <dbReference type="ARBA" id="ARBA00010900"/>
    </source>
</evidence>
<evidence type="ECO:0000313" key="6">
    <source>
        <dbReference type="EMBL" id="GEU66087.1"/>
    </source>
</evidence>
<dbReference type="SMART" id="SM00443">
    <property type="entry name" value="G_patch"/>
    <property type="match status" value="1"/>
</dbReference>
<evidence type="ECO:0000256" key="2">
    <source>
        <dbReference type="PROSITE-ProRule" id="PRU00047"/>
    </source>
</evidence>
<feature type="region of interest" description="Disordered" evidence="3">
    <location>
        <begin position="1310"/>
        <end position="1335"/>
    </location>
</feature>
<dbReference type="Pfam" id="PF03732">
    <property type="entry name" value="Retrotrans_gag"/>
    <property type="match status" value="1"/>
</dbReference>
<comment type="caution">
    <text evidence="6">The sequence shown here is derived from an EMBL/GenBank/DDBJ whole genome shotgun (WGS) entry which is preliminary data.</text>
</comment>